<dbReference type="Pfam" id="PF22091">
    <property type="entry name" value="DUF6941"/>
    <property type="match status" value="1"/>
</dbReference>
<name>A0A369XHE6_9PROT</name>
<comment type="caution">
    <text evidence="1">The sequence shown here is derived from an EMBL/GenBank/DDBJ whole genome shotgun (WGS) entry which is preliminary data.</text>
</comment>
<evidence type="ECO:0000313" key="1">
    <source>
        <dbReference type="EMBL" id="RDE49304.1"/>
    </source>
</evidence>
<sequence>MDRHIQTVFCDDIRHEVGGKHSYIGVYSGKLFVPTFPATLSKLCVAMNVLTPADRPFAKLTVRLLKDEDVLIEGTLDDVQLSAAVDVPEDDAMTKDGILALQSVIVFSPFVLEGPCTLRVRAETEEGELRGLGLRVEQAPAEMVIQQ</sequence>
<dbReference type="EMBL" id="QPGA01000047">
    <property type="protein sequence ID" value="RDE49304.1"/>
    <property type="molecule type" value="Genomic_DNA"/>
</dbReference>
<dbReference type="AlphaFoldDB" id="A0A369XHE6"/>
<gene>
    <name evidence="1" type="ORF">DVS81_17350</name>
</gene>
<evidence type="ECO:0000313" key="2">
    <source>
        <dbReference type="Proteomes" id="UP000253831"/>
    </source>
</evidence>
<dbReference type="InterPro" id="IPR054221">
    <property type="entry name" value="DUF6941"/>
</dbReference>
<accession>A0A369XHE6</accession>
<reference evidence="1 2" key="1">
    <citation type="submission" date="2018-05" db="EMBL/GenBank/DDBJ databases">
        <title>Integrated omic analyses show evidence that a Ca. Accumulibacter phosphatis strain performs denitrification under micro-aerobic conditions.</title>
        <authorList>
            <person name="Camejo P.Y."/>
            <person name="Katherine M.D."/>
            <person name="Daniel N.R."/>
        </authorList>
    </citation>
    <scope>NUCLEOTIDE SEQUENCE [LARGE SCALE GENOMIC DNA]</scope>
    <source>
        <strain evidence="1">UW-LDO-IC</strain>
    </source>
</reference>
<organism evidence="1 2">
    <name type="scientific">Candidatus Accumulibacter meliphilus</name>
    <dbReference type="NCBI Taxonomy" id="2211374"/>
    <lineage>
        <taxon>Bacteria</taxon>
        <taxon>Pseudomonadati</taxon>
        <taxon>Pseudomonadota</taxon>
        <taxon>Betaproteobacteria</taxon>
        <taxon>Candidatus Accumulibacter</taxon>
    </lineage>
</organism>
<dbReference type="Proteomes" id="UP000253831">
    <property type="component" value="Unassembled WGS sequence"/>
</dbReference>
<protein>
    <submittedName>
        <fullName evidence="1">Uncharacterized protein</fullName>
    </submittedName>
</protein>
<proteinExistence type="predicted"/>